<dbReference type="Proteomes" id="UP000029981">
    <property type="component" value="Chromosome 3"/>
</dbReference>
<sequence length="76" mass="9222">MHITRIEHYFFLPSNFRQLTAGKRQLPITGIILLLHCSSAFELRRRIQFEWLLHIANTYPISESFCWKLEIRMFLK</sequence>
<reference evidence="1 2" key="1">
    <citation type="journal article" date="2009" name="Nat. Genet.">
        <title>The genome of the cucumber, Cucumis sativus L.</title>
        <authorList>
            <person name="Huang S."/>
            <person name="Li R."/>
            <person name="Zhang Z."/>
            <person name="Li L."/>
            <person name="Gu X."/>
            <person name="Fan W."/>
            <person name="Lucas W.J."/>
            <person name="Wang X."/>
            <person name="Xie B."/>
            <person name="Ni P."/>
            <person name="Ren Y."/>
            <person name="Zhu H."/>
            <person name="Li J."/>
            <person name="Lin K."/>
            <person name="Jin W."/>
            <person name="Fei Z."/>
            <person name="Li G."/>
            <person name="Staub J."/>
            <person name="Kilian A."/>
            <person name="van der Vossen E.A."/>
            <person name="Wu Y."/>
            <person name="Guo J."/>
            <person name="He J."/>
            <person name="Jia Z."/>
            <person name="Ren Y."/>
            <person name="Tian G."/>
            <person name="Lu Y."/>
            <person name="Ruan J."/>
            <person name="Qian W."/>
            <person name="Wang M."/>
            <person name="Huang Q."/>
            <person name="Li B."/>
            <person name="Xuan Z."/>
            <person name="Cao J."/>
            <person name="Asan"/>
            <person name="Wu Z."/>
            <person name="Zhang J."/>
            <person name="Cai Q."/>
            <person name="Bai Y."/>
            <person name="Zhao B."/>
            <person name="Han Y."/>
            <person name="Li Y."/>
            <person name="Li X."/>
            <person name="Wang S."/>
            <person name="Shi Q."/>
            <person name="Liu S."/>
            <person name="Cho W.K."/>
            <person name="Kim J.Y."/>
            <person name="Xu Y."/>
            <person name="Heller-Uszynska K."/>
            <person name="Miao H."/>
            <person name="Cheng Z."/>
            <person name="Zhang S."/>
            <person name="Wu J."/>
            <person name="Yang Y."/>
            <person name="Kang H."/>
            <person name="Li M."/>
            <person name="Liang H."/>
            <person name="Ren X."/>
            <person name="Shi Z."/>
            <person name="Wen M."/>
            <person name="Jian M."/>
            <person name="Yang H."/>
            <person name="Zhang G."/>
            <person name="Yang Z."/>
            <person name="Chen R."/>
            <person name="Liu S."/>
            <person name="Li J."/>
            <person name="Ma L."/>
            <person name="Liu H."/>
            <person name="Zhou Y."/>
            <person name="Zhao J."/>
            <person name="Fang X."/>
            <person name="Li G."/>
            <person name="Fang L."/>
            <person name="Li Y."/>
            <person name="Liu D."/>
            <person name="Zheng H."/>
            <person name="Zhang Y."/>
            <person name="Qin N."/>
            <person name="Li Z."/>
            <person name="Yang G."/>
            <person name="Yang S."/>
            <person name="Bolund L."/>
            <person name="Kristiansen K."/>
            <person name="Zheng H."/>
            <person name="Li S."/>
            <person name="Zhang X."/>
            <person name="Yang H."/>
            <person name="Wang J."/>
            <person name="Sun R."/>
            <person name="Zhang B."/>
            <person name="Jiang S."/>
            <person name="Wang J."/>
            <person name="Du Y."/>
            <person name="Li S."/>
        </authorList>
    </citation>
    <scope>NUCLEOTIDE SEQUENCE [LARGE SCALE GENOMIC DNA]</scope>
    <source>
        <strain evidence="2">cv. 9930</strain>
    </source>
</reference>
<keyword evidence="2" id="KW-1185">Reference proteome</keyword>
<reference evidence="1 2" key="3">
    <citation type="journal article" date="2010" name="BMC Genomics">
        <title>Transcriptome sequencing and comparative analysis of cucumber flowers with different sex types.</title>
        <authorList>
            <person name="Guo S."/>
            <person name="Zheng Y."/>
            <person name="Joung J.G."/>
            <person name="Liu S."/>
            <person name="Zhang Z."/>
            <person name="Crasta O.R."/>
            <person name="Sobral B.W."/>
            <person name="Xu Y."/>
            <person name="Huang S."/>
            <person name="Fei Z."/>
        </authorList>
    </citation>
    <scope>NUCLEOTIDE SEQUENCE [LARGE SCALE GENOMIC DNA]</scope>
    <source>
        <strain evidence="2">cv. 9930</strain>
    </source>
</reference>
<dbReference type="EMBL" id="CM002924">
    <property type="protein sequence ID" value="KGN57188.1"/>
    <property type="molecule type" value="Genomic_DNA"/>
</dbReference>
<reference evidence="1 2" key="4">
    <citation type="journal article" date="2011" name="BMC Genomics">
        <title>RNA-Seq improves annotation of protein-coding genes in the cucumber genome.</title>
        <authorList>
            <person name="Li Z."/>
            <person name="Zhang Z."/>
            <person name="Yan P."/>
            <person name="Huang S."/>
            <person name="Fei Z."/>
            <person name="Lin K."/>
        </authorList>
    </citation>
    <scope>NUCLEOTIDE SEQUENCE [LARGE SCALE GENOMIC DNA]</scope>
    <source>
        <strain evidence="2">cv. 9930</strain>
    </source>
</reference>
<dbReference type="Gramene" id="KGN57188">
    <property type="protein sequence ID" value="KGN57188"/>
    <property type="gene ID" value="Csa_3G169480"/>
</dbReference>
<name>A0A0A0L5Y7_CUCSA</name>
<evidence type="ECO:0000313" key="2">
    <source>
        <dbReference type="Proteomes" id="UP000029981"/>
    </source>
</evidence>
<gene>
    <name evidence="1" type="ORF">Csa_3G169480</name>
</gene>
<reference evidence="1 2" key="2">
    <citation type="journal article" date="2009" name="PLoS ONE">
        <title>An integrated genetic and cytogenetic map of the cucumber genome.</title>
        <authorList>
            <person name="Ren Y."/>
            <person name="Zhang Z."/>
            <person name="Liu J."/>
            <person name="Staub J.E."/>
            <person name="Han Y."/>
            <person name="Cheng Z."/>
            <person name="Li X."/>
            <person name="Lu J."/>
            <person name="Miao H."/>
            <person name="Kang H."/>
            <person name="Xie B."/>
            <person name="Gu X."/>
            <person name="Wang X."/>
            <person name="Du Y."/>
            <person name="Jin W."/>
            <person name="Huang S."/>
        </authorList>
    </citation>
    <scope>NUCLEOTIDE SEQUENCE [LARGE SCALE GENOMIC DNA]</scope>
    <source>
        <strain evidence="2">cv. 9930</strain>
    </source>
</reference>
<evidence type="ECO:0000313" key="1">
    <source>
        <dbReference type="EMBL" id="KGN57188.1"/>
    </source>
</evidence>
<organism evidence="1 2">
    <name type="scientific">Cucumis sativus</name>
    <name type="common">Cucumber</name>
    <dbReference type="NCBI Taxonomy" id="3659"/>
    <lineage>
        <taxon>Eukaryota</taxon>
        <taxon>Viridiplantae</taxon>
        <taxon>Streptophyta</taxon>
        <taxon>Embryophyta</taxon>
        <taxon>Tracheophyta</taxon>
        <taxon>Spermatophyta</taxon>
        <taxon>Magnoliopsida</taxon>
        <taxon>eudicotyledons</taxon>
        <taxon>Gunneridae</taxon>
        <taxon>Pentapetalae</taxon>
        <taxon>rosids</taxon>
        <taxon>fabids</taxon>
        <taxon>Cucurbitales</taxon>
        <taxon>Cucurbitaceae</taxon>
        <taxon>Benincaseae</taxon>
        <taxon>Cucumis</taxon>
    </lineage>
</organism>
<dbReference type="AlphaFoldDB" id="A0A0A0L5Y7"/>
<accession>A0A0A0L5Y7</accession>
<protein>
    <submittedName>
        <fullName evidence="1">Uncharacterized protein</fullName>
    </submittedName>
</protein>
<proteinExistence type="predicted"/>